<organism evidence="1 2">
    <name type="scientific">Candidatus Tanganyikabacteria bacterium</name>
    <dbReference type="NCBI Taxonomy" id="2961651"/>
    <lineage>
        <taxon>Bacteria</taxon>
        <taxon>Bacillati</taxon>
        <taxon>Candidatus Sericytochromatia</taxon>
        <taxon>Candidatus Tanganyikabacteria</taxon>
    </lineage>
</organism>
<dbReference type="Proteomes" id="UP000703893">
    <property type="component" value="Unassembled WGS sequence"/>
</dbReference>
<gene>
    <name evidence="1" type="ORF">FJZ00_06565</name>
</gene>
<dbReference type="AlphaFoldDB" id="A0A937X2F8"/>
<dbReference type="GO" id="GO:0003677">
    <property type="term" value="F:DNA binding"/>
    <property type="evidence" value="ECO:0007669"/>
    <property type="project" value="UniProtKB-KW"/>
</dbReference>
<accession>A0A937X2F8</accession>
<evidence type="ECO:0000313" key="1">
    <source>
        <dbReference type="EMBL" id="MBM3274796.1"/>
    </source>
</evidence>
<keyword evidence="1" id="KW-0238">DNA-binding</keyword>
<protein>
    <submittedName>
        <fullName evidence="1">Winged helix DNA-binding domain-containing protein</fullName>
    </submittedName>
</protein>
<comment type="caution">
    <text evidence="1">The sequence shown here is derived from an EMBL/GenBank/DDBJ whole genome shotgun (WGS) entry which is preliminary data.</text>
</comment>
<evidence type="ECO:0000313" key="2">
    <source>
        <dbReference type="Proteomes" id="UP000703893"/>
    </source>
</evidence>
<dbReference type="Pfam" id="PF06224">
    <property type="entry name" value="AlkZ-like"/>
    <property type="match status" value="1"/>
</dbReference>
<sequence>MTSQNLDDRELRAWWAARQGLDGSLAGKSPAEALVQSGWSRSVGGCGPYLTLYSRARTAREAVDAAVASLQIHELPSARGCTYVLPAEDFALGLKLGQSDNDMRVVAKLGVTETEMDKLCDAILAALAGPEALDPEAIKERVGDAVRNLGE</sequence>
<dbReference type="InterPro" id="IPR009351">
    <property type="entry name" value="AlkZ-like"/>
</dbReference>
<reference evidence="1 2" key="1">
    <citation type="submission" date="2019-03" db="EMBL/GenBank/DDBJ databases">
        <title>Lake Tanganyika Metagenome-Assembled Genomes (MAGs).</title>
        <authorList>
            <person name="Tran P."/>
        </authorList>
    </citation>
    <scope>NUCLEOTIDE SEQUENCE [LARGE SCALE GENOMIC DNA]</scope>
    <source>
        <strain evidence="1">K_DeepCast_65m_m2_236</strain>
    </source>
</reference>
<proteinExistence type="predicted"/>
<dbReference type="EMBL" id="VGJX01000331">
    <property type="protein sequence ID" value="MBM3274796.1"/>
    <property type="molecule type" value="Genomic_DNA"/>
</dbReference>
<name>A0A937X2F8_9BACT</name>